<accession>A0ABV6S531</accession>
<proteinExistence type="predicted"/>
<organism evidence="2 3">
    <name type="scientific">Novosphingobium clariflavum</name>
    <dbReference type="NCBI Taxonomy" id="2029884"/>
    <lineage>
        <taxon>Bacteria</taxon>
        <taxon>Pseudomonadati</taxon>
        <taxon>Pseudomonadota</taxon>
        <taxon>Alphaproteobacteria</taxon>
        <taxon>Sphingomonadales</taxon>
        <taxon>Sphingomonadaceae</taxon>
        <taxon>Novosphingobium</taxon>
    </lineage>
</organism>
<comment type="caution">
    <text evidence="2">The sequence shown here is derived from an EMBL/GenBank/DDBJ whole genome shotgun (WGS) entry which is preliminary data.</text>
</comment>
<dbReference type="Pfam" id="PF10988">
    <property type="entry name" value="DUF2807"/>
    <property type="match status" value="1"/>
</dbReference>
<keyword evidence="3" id="KW-1185">Reference proteome</keyword>
<dbReference type="InterPro" id="IPR021255">
    <property type="entry name" value="DUF2807"/>
</dbReference>
<evidence type="ECO:0000313" key="3">
    <source>
        <dbReference type="Proteomes" id="UP001589858"/>
    </source>
</evidence>
<dbReference type="EMBL" id="JBHLTM010000027">
    <property type="protein sequence ID" value="MFC0684345.1"/>
    <property type="molecule type" value="Genomic_DNA"/>
</dbReference>
<sequence>MFRKLLIVFASGVILSVVAFGAAWVIGGDRIRSDVEANGGWNFEFGDDEKDQGPDKTRTFALQPGSHLAMNVPVQLVFTRGDKAEMVVSGPQKLVDKLTFVDGKLDVGDIHMRKGLKVRITAPEIESFDFDAPGDVTLTGLDQDSLTLKADGAINLDASGRVRKLDVQTEGASNLDLAKLQVQDAKVGVDGVGNVTIGATGDVSVSINGIGSVRLVRKPAHLQTDINGLGKVDRDYQ</sequence>
<evidence type="ECO:0000259" key="1">
    <source>
        <dbReference type="Pfam" id="PF10988"/>
    </source>
</evidence>
<feature type="domain" description="Putative auto-transporter adhesin head GIN" evidence="1">
    <location>
        <begin position="69"/>
        <end position="219"/>
    </location>
</feature>
<dbReference type="Gene3D" id="2.160.20.120">
    <property type="match status" value="1"/>
</dbReference>
<protein>
    <submittedName>
        <fullName evidence="2">GIN domain-containing protein</fullName>
    </submittedName>
</protein>
<dbReference type="RefSeq" id="WP_267219598.1">
    <property type="nucleotide sequence ID" value="NZ_JAPCWC010000004.1"/>
</dbReference>
<reference evidence="2 3" key="1">
    <citation type="submission" date="2024-09" db="EMBL/GenBank/DDBJ databases">
        <authorList>
            <person name="Sun Q."/>
            <person name="Mori K."/>
        </authorList>
    </citation>
    <scope>NUCLEOTIDE SEQUENCE [LARGE SCALE GENOMIC DNA]</scope>
    <source>
        <strain evidence="2 3">CICC 11035S</strain>
    </source>
</reference>
<evidence type="ECO:0000313" key="2">
    <source>
        <dbReference type="EMBL" id="MFC0684345.1"/>
    </source>
</evidence>
<name>A0ABV6S531_9SPHN</name>
<dbReference type="Proteomes" id="UP001589858">
    <property type="component" value="Unassembled WGS sequence"/>
</dbReference>
<gene>
    <name evidence="2" type="ORF">ACFFF8_07040</name>
</gene>